<sequence length="42" mass="4597">MIKLSDPADLNDGERLIAKISSKANIVCSIDVDTMEKTNAYI</sequence>
<organism evidence="1 2">
    <name type="scientific">Vibrio sagamiensis NBRC 104589</name>
    <dbReference type="NCBI Taxonomy" id="1219064"/>
    <lineage>
        <taxon>Bacteria</taxon>
        <taxon>Pseudomonadati</taxon>
        <taxon>Pseudomonadota</taxon>
        <taxon>Gammaproteobacteria</taxon>
        <taxon>Vibrionales</taxon>
        <taxon>Vibrionaceae</taxon>
        <taxon>Vibrio</taxon>
    </lineage>
</organism>
<keyword evidence="2" id="KW-1185">Reference proteome</keyword>
<comment type="caution">
    <text evidence="1">The sequence shown here is derived from an EMBL/GenBank/DDBJ whole genome shotgun (WGS) entry which is preliminary data.</text>
</comment>
<gene>
    <name evidence="1" type="ORF">VSA01S_16100</name>
</gene>
<evidence type="ECO:0000313" key="2">
    <source>
        <dbReference type="Proteomes" id="UP000321922"/>
    </source>
</evidence>
<reference evidence="1 2" key="1">
    <citation type="submission" date="2019-07" db="EMBL/GenBank/DDBJ databases">
        <title>Whole genome shotgun sequence of Vibrio sagamiensis NBRC 104589.</title>
        <authorList>
            <person name="Hosoyama A."/>
            <person name="Uohara A."/>
            <person name="Ohji S."/>
            <person name="Ichikawa N."/>
        </authorList>
    </citation>
    <scope>NUCLEOTIDE SEQUENCE [LARGE SCALE GENOMIC DNA]</scope>
    <source>
        <strain evidence="1 2">NBRC 104589</strain>
    </source>
</reference>
<accession>A0A511QDW9</accession>
<proteinExistence type="predicted"/>
<evidence type="ECO:0000313" key="1">
    <source>
        <dbReference type="EMBL" id="GEM75498.1"/>
    </source>
</evidence>
<dbReference type="EMBL" id="BJXJ01000013">
    <property type="protein sequence ID" value="GEM75498.1"/>
    <property type="molecule type" value="Genomic_DNA"/>
</dbReference>
<dbReference type="AlphaFoldDB" id="A0A511QDW9"/>
<dbReference type="Proteomes" id="UP000321922">
    <property type="component" value="Unassembled WGS sequence"/>
</dbReference>
<name>A0A511QDW9_9VIBR</name>
<protein>
    <submittedName>
        <fullName evidence="1">Uncharacterized protein</fullName>
    </submittedName>
</protein>